<feature type="transmembrane region" description="Helical" evidence="1">
    <location>
        <begin position="48"/>
        <end position="69"/>
    </location>
</feature>
<accession>E2A7T7</accession>
<dbReference type="InParanoid" id="E2A7T7"/>
<keyword evidence="3" id="KW-1185">Reference proteome</keyword>
<dbReference type="AlphaFoldDB" id="E2A7T7"/>
<evidence type="ECO:0000313" key="3">
    <source>
        <dbReference type="Proteomes" id="UP000000311"/>
    </source>
</evidence>
<proteinExistence type="predicted"/>
<evidence type="ECO:0000313" key="2">
    <source>
        <dbReference type="EMBL" id="EFN70502.1"/>
    </source>
</evidence>
<dbReference type="EMBL" id="GL437397">
    <property type="protein sequence ID" value="EFN70502.1"/>
    <property type="molecule type" value="Genomic_DNA"/>
</dbReference>
<feature type="transmembrane region" description="Helical" evidence="1">
    <location>
        <begin position="112"/>
        <end position="138"/>
    </location>
</feature>
<sequence>DQKVDELFPLTIQNPCQETITFAFHSYDSYEDTEFHSYDSYEDAEFNYMFFANGSLYLPYFMLFVDLFVESASYCLAIVDHNQFDAFICLEAVSEMMKRIDKRKNLNEKFKILIFLFWSSRIVSVLCLLTTFVVYSMLPKLRNIHSFMLRKYCSLLF</sequence>
<protein>
    <submittedName>
        <fullName evidence="2">Uncharacterized protein</fullName>
    </submittedName>
</protein>
<dbReference type="OrthoDB" id="6082634at2759"/>
<gene>
    <name evidence="2" type="ORF">EAG_09686</name>
</gene>
<dbReference type="Proteomes" id="UP000000311">
    <property type="component" value="Unassembled WGS sequence"/>
</dbReference>
<organism evidence="3">
    <name type="scientific">Camponotus floridanus</name>
    <name type="common">Florida carpenter ant</name>
    <dbReference type="NCBI Taxonomy" id="104421"/>
    <lineage>
        <taxon>Eukaryota</taxon>
        <taxon>Metazoa</taxon>
        <taxon>Ecdysozoa</taxon>
        <taxon>Arthropoda</taxon>
        <taxon>Hexapoda</taxon>
        <taxon>Insecta</taxon>
        <taxon>Pterygota</taxon>
        <taxon>Neoptera</taxon>
        <taxon>Endopterygota</taxon>
        <taxon>Hymenoptera</taxon>
        <taxon>Apocrita</taxon>
        <taxon>Aculeata</taxon>
        <taxon>Formicoidea</taxon>
        <taxon>Formicidae</taxon>
        <taxon>Formicinae</taxon>
        <taxon>Camponotus</taxon>
    </lineage>
</organism>
<keyword evidence="1" id="KW-0812">Transmembrane</keyword>
<evidence type="ECO:0000256" key="1">
    <source>
        <dbReference type="SAM" id="Phobius"/>
    </source>
</evidence>
<name>E2A7T7_CAMFO</name>
<reference evidence="2 3" key="1">
    <citation type="journal article" date="2010" name="Science">
        <title>Genomic comparison of the ants Camponotus floridanus and Harpegnathos saltator.</title>
        <authorList>
            <person name="Bonasio R."/>
            <person name="Zhang G."/>
            <person name="Ye C."/>
            <person name="Mutti N.S."/>
            <person name="Fang X."/>
            <person name="Qin N."/>
            <person name="Donahue G."/>
            <person name="Yang P."/>
            <person name="Li Q."/>
            <person name="Li C."/>
            <person name="Zhang P."/>
            <person name="Huang Z."/>
            <person name="Berger S.L."/>
            <person name="Reinberg D."/>
            <person name="Wang J."/>
            <person name="Liebig J."/>
        </authorList>
    </citation>
    <scope>NUCLEOTIDE SEQUENCE [LARGE SCALE GENOMIC DNA]</scope>
    <source>
        <strain evidence="3">C129</strain>
    </source>
</reference>
<keyword evidence="1" id="KW-0472">Membrane</keyword>
<keyword evidence="1" id="KW-1133">Transmembrane helix</keyword>
<feature type="non-terminal residue" evidence="2">
    <location>
        <position position="1"/>
    </location>
</feature>
<feature type="non-terminal residue" evidence="2">
    <location>
        <position position="157"/>
    </location>
</feature>